<dbReference type="InterPro" id="IPR010982">
    <property type="entry name" value="Lambda_DNA-bd_dom_sf"/>
</dbReference>
<dbReference type="InterPro" id="IPR024467">
    <property type="entry name" value="Xre/MbcA/ParS-like_toxin-bd"/>
</dbReference>
<dbReference type="EMBL" id="NPEX01000051">
    <property type="protein sequence ID" value="RAI44283.1"/>
    <property type="molecule type" value="Genomic_DNA"/>
</dbReference>
<evidence type="ECO:0000259" key="1">
    <source>
        <dbReference type="Pfam" id="PF09722"/>
    </source>
</evidence>
<dbReference type="Pfam" id="PF09722">
    <property type="entry name" value="Xre_MbcA_ParS_C"/>
    <property type="match status" value="1"/>
</dbReference>
<dbReference type="SUPFAM" id="SSF47413">
    <property type="entry name" value="lambda repressor-like DNA-binding domains"/>
    <property type="match status" value="1"/>
</dbReference>
<reference evidence="2 3" key="1">
    <citation type="submission" date="2017-07" db="EMBL/GenBank/DDBJ databases">
        <title>Draft Genome Sequences of Select Purple Nonsulfur Bacteria.</title>
        <authorList>
            <person name="Lasarre B."/>
            <person name="Mckinlay J.B."/>
        </authorList>
    </citation>
    <scope>NUCLEOTIDE SEQUENCE [LARGE SCALE GENOMIC DNA]</scope>
    <source>
        <strain evidence="2 3">DSM 5909</strain>
    </source>
</reference>
<dbReference type="OrthoDB" id="7579205at2"/>
<dbReference type="GO" id="GO:0003677">
    <property type="term" value="F:DNA binding"/>
    <property type="evidence" value="ECO:0007669"/>
    <property type="project" value="InterPro"/>
</dbReference>
<comment type="caution">
    <text evidence="2">The sequence shown here is derived from an EMBL/GenBank/DDBJ whole genome shotgun (WGS) entry which is preliminary data.</text>
</comment>
<keyword evidence="3" id="KW-1185">Reference proteome</keyword>
<name>A0A327L389_9BRAD</name>
<evidence type="ECO:0000313" key="3">
    <source>
        <dbReference type="Proteomes" id="UP000249130"/>
    </source>
</evidence>
<organism evidence="2 3">
    <name type="scientific">Rhodoplanes roseus</name>
    <dbReference type="NCBI Taxonomy" id="29409"/>
    <lineage>
        <taxon>Bacteria</taxon>
        <taxon>Pseudomonadati</taxon>
        <taxon>Pseudomonadota</taxon>
        <taxon>Alphaproteobacteria</taxon>
        <taxon>Hyphomicrobiales</taxon>
        <taxon>Nitrobacteraceae</taxon>
        <taxon>Rhodoplanes</taxon>
    </lineage>
</organism>
<accession>A0A327L389</accession>
<proteinExistence type="predicted"/>
<dbReference type="InterPro" id="IPR001387">
    <property type="entry name" value="Cro/C1-type_HTH"/>
</dbReference>
<dbReference type="CDD" id="cd00093">
    <property type="entry name" value="HTH_XRE"/>
    <property type="match status" value="1"/>
</dbReference>
<feature type="domain" description="Antitoxin Xre/MbcA/ParS-like toxin-binding" evidence="1">
    <location>
        <begin position="68"/>
        <end position="108"/>
    </location>
</feature>
<dbReference type="RefSeq" id="WP_111418898.1">
    <property type="nucleotide sequence ID" value="NZ_NPEX01000051.1"/>
</dbReference>
<dbReference type="Gene3D" id="1.10.260.40">
    <property type="entry name" value="lambda repressor-like DNA-binding domains"/>
    <property type="match status" value="1"/>
</dbReference>
<gene>
    <name evidence="2" type="ORF">CH341_10005</name>
</gene>
<evidence type="ECO:0000313" key="2">
    <source>
        <dbReference type="EMBL" id="RAI44283.1"/>
    </source>
</evidence>
<dbReference type="Proteomes" id="UP000249130">
    <property type="component" value="Unassembled WGS sequence"/>
</dbReference>
<dbReference type="AlphaFoldDB" id="A0A327L389"/>
<sequence length="112" mass="12297">MATAVSRILDRLREDGGLQGKDIANIVAVSPATVSRWASGKAMPDLRTQTVMAELRYVVDRLAEFYTPDETRLWLHAPHPMLGGERAIDRIHAGRTEDVLAVIEALDQGAFG</sequence>
<protein>
    <recommendedName>
        <fullName evidence="1">Antitoxin Xre/MbcA/ParS-like toxin-binding domain-containing protein</fullName>
    </recommendedName>
</protein>